<organism evidence="1 2">
    <name type="scientific">Petrolisthes manimaculis</name>
    <dbReference type="NCBI Taxonomy" id="1843537"/>
    <lineage>
        <taxon>Eukaryota</taxon>
        <taxon>Metazoa</taxon>
        <taxon>Ecdysozoa</taxon>
        <taxon>Arthropoda</taxon>
        <taxon>Crustacea</taxon>
        <taxon>Multicrustacea</taxon>
        <taxon>Malacostraca</taxon>
        <taxon>Eumalacostraca</taxon>
        <taxon>Eucarida</taxon>
        <taxon>Decapoda</taxon>
        <taxon>Pleocyemata</taxon>
        <taxon>Anomura</taxon>
        <taxon>Galatheoidea</taxon>
        <taxon>Porcellanidae</taxon>
        <taxon>Petrolisthes</taxon>
    </lineage>
</organism>
<name>A0AAE1PLD8_9EUCA</name>
<evidence type="ECO:0000313" key="2">
    <source>
        <dbReference type="Proteomes" id="UP001292094"/>
    </source>
</evidence>
<sequence>MVLRLVCPHLRKPRGHTGIGSKSELLSTSTECLRQAQQMIGQSINTNNFPRAQLVCNNDIRLYSGPQALLCRKR</sequence>
<comment type="caution">
    <text evidence="1">The sequence shown here is derived from an EMBL/GenBank/DDBJ whole genome shotgun (WGS) entry which is preliminary data.</text>
</comment>
<reference evidence="1" key="1">
    <citation type="submission" date="2023-11" db="EMBL/GenBank/DDBJ databases">
        <title>Genome assemblies of two species of porcelain crab, Petrolisthes cinctipes and Petrolisthes manimaculis (Anomura: Porcellanidae).</title>
        <authorList>
            <person name="Angst P."/>
        </authorList>
    </citation>
    <scope>NUCLEOTIDE SEQUENCE</scope>
    <source>
        <strain evidence="1">PB745_02</strain>
        <tissue evidence="1">Gill</tissue>
    </source>
</reference>
<keyword evidence="2" id="KW-1185">Reference proteome</keyword>
<protein>
    <submittedName>
        <fullName evidence="1">Uncharacterized protein</fullName>
    </submittedName>
</protein>
<dbReference type="Proteomes" id="UP001292094">
    <property type="component" value="Unassembled WGS sequence"/>
</dbReference>
<dbReference type="AlphaFoldDB" id="A0AAE1PLD8"/>
<proteinExistence type="predicted"/>
<dbReference type="EMBL" id="JAWZYT010001615">
    <property type="protein sequence ID" value="KAK4310621.1"/>
    <property type="molecule type" value="Genomic_DNA"/>
</dbReference>
<accession>A0AAE1PLD8</accession>
<evidence type="ECO:0000313" key="1">
    <source>
        <dbReference type="EMBL" id="KAK4310621.1"/>
    </source>
</evidence>
<gene>
    <name evidence="1" type="ORF">Pmani_017823</name>
</gene>